<dbReference type="Proteomes" id="UP000217348">
    <property type="component" value="Chromosome"/>
</dbReference>
<name>A0A250FY14_9FLAO</name>
<sequence length="265" mass="29736">MKELKSLLLVLVSVLVVSCEKDEPNQVVDETGKVFLEFQNVYQDVPFELLSDYTTPPPMDQKINCSRFTYIVSDISLVNDKGEEVKYHHTNPDKGAFLLVQHKNEMPKKIELKGIPAGTYTKIKLRVGLSNAAWKLGENQQKAFWNASKAAEMTWDSWAKGYKHLNFEGTWGEEGKAFSVQIGNIPSENKERSVELTLPLPESLILEKGKTKDIRFEVNASNIFGGKNKILLTSENAVVGSSNEDMITKIMENISTVVFKAASVY</sequence>
<dbReference type="AlphaFoldDB" id="A0A250FY14"/>
<evidence type="ECO:0000259" key="1">
    <source>
        <dbReference type="Pfam" id="PF20243"/>
    </source>
</evidence>
<evidence type="ECO:0000313" key="3">
    <source>
        <dbReference type="Proteomes" id="UP000217348"/>
    </source>
</evidence>
<reference evidence="3" key="1">
    <citation type="submission" date="2017-06" db="EMBL/GenBank/DDBJ databases">
        <title>Capnocytophaga spp. assemblies.</title>
        <authorList>
            <person name="Gulvik C.A."/>
        </authorList>
    </citation>
    <scope>NUCLEOTIDE SEQUENCE [LARGE SCALE GENOMIC DNA]</scope>
    <source>
        <strain evidence="3">H2177</strain>
    </source>
</reference>
<dbReference type="Pfam" id="PF20243">
    <property type="entry name" value="MbnP"/>
    <property type="match status" value="1"/>
</dbReference>
<accession>A0A250FY14</accession>
<dbReference type="RefSeq" id="WP_095896521.1">
    <property type="nucleotide sequence ID" value="NZ_CP022387.1"/>
</dbReference>
<organism evidence="2 3">
    <name type="scientific">Capnocytophaga stomatis</name>
    <dbReference type="NCBI Taxonomy" id="1848904"/>
    <lineage>
        <taxon>Bacteria</taxon>
        <taxon>Pseudomonadati</taxon>
        <taxon>Bacteroidota</taxon>
        <taxon>Flavobacteriia</taxon>
        <taxon>Flavobacteriales</taxon>
        <taxon>Flavobacteriaceae</taxon>
        <taxon>Capnocytophaga</taxon>
    </lineage>
</organism>
<feature type="domain" description="Copper-binding protein MbnP-like" evidence="1">
    <location>
        <begin position="32"/>
        <end position="233"/>
    </location>
</feature>
<proteinExistence type="predicted"/>
<dbReference type="PROSITE" id="PS51257">
    <property type="entry name" value="PROKAR_LIPOPROTEIN"/>
    <property type="match status" value="1"/>
</dbReference>
<evidence type="ECO:0000313" key="2">
    <source>
        <dbReference type="EMBL" id="ATA89963.1"/>
    </source>
</evidence>
<dbReference type="EMBL" id="CP022387">
    <property type="protein sequence ID" value="ATA89963.1"/>
    <property type="molecule type" value="Genomic_DNA"/>
</dbReference>
<dbReference type="InterPro" id="IPR046863">
    <property type="entry name" value="MbnP-like_dom"/>
</dbReference>
<gene>
    <name evidence="2" type="ORF">CGC58_09645</name>
</gene>
<protein>
    <recommendedName>
        <fullName evidence="1">Copper-binding protein MbnP-like domain-containing protein</fullName>
    </recommendedName>
</protein>
<dbReference type="OrthoDB" id="1422031at2"/>
<dbReference type="KEGG" id="csto:CGC58_09645"/>